<reference evidence="1 2" key="1">
    <citation type="submission" date="2018-03" db="EMBL/GenBank/DDBJ databases">
        <authorList>
            <person name="Guldener U."/>
        </authorList>
    </citation>
    <scope>NUCLEOTIDE SEQUENCE [LARGE SCALE GENOMIC DNA]</scope>
    <source>
        <strain evidence="1 2">DAOM196992</strain>
    </source>
</reference>
<sequence length="192" mass="20926">MQQIAGLSTSSRDTGKAITSLLQTLKDMLPVLHIMGIASGKRFPHLKLPHTLKELEGIIGRSFRIGGKDPELRDGEGTLVLAYYVSKLIMAQQAGAPQEQQAAIIKEFKAHREKAPERSKKVMPAIKTRTITGANKARVYTEVRLGNGNSMTFRQDGAAFHPLAVLLHADLLAAVKDADVCNIALVCFRADL</sequence>
<organism evidence="1 2">
    <name type="scientific">Pseudozyma flocculosa</name>
    <dbReference type="NCBI Taxonomy" id="84751"/>
    <lineage>
        <taxon>Eukaryota</taxon>
        <taxon>Fungi</taxon>
        <taxon>Dikarya</taxon>
        <taxon>Basidiomycota</taxon>
        <taxon>Ustilaginomycotina</taxon>
        <taxon>Ustilaginomycetes</taxon>
        <taxon>Ustilaginales</taxon>
        <taxon>Ustilaginaceae</taxon>
        <taxon>Pseudozyma</taxon>
    </lineage>
</organism>
<dbReference type="EMBL" id="OOIP01000004">
    <property type="protein sequence ID" value="SPO36485.1"/>
    <property type="molecule type" value="Genomic_DNA"/>
</dbReference>
<accession>A0A5C3EXJ2</accession>
<gene>
    <name evidence="1" type="ORF">PSFLO_01956</name>
</gene>
<evidence type="ECO:0000313" key="2">
    <source>
        <dbReference type="Proteomes" id="UP000323386"/>
    </source>
</evidence>
<keyword evidence="2" id="KW-1185">Reference proteome</keyword>
<dbReference type="AlphaFoldDB" id="A0A5C3EXJ2"/>
<evidence type="ECO:0000313" key="1">
    <source>
        <dbReference type="EMBL" id="SPO36485.1"/>
    </source>
</evidence>
<dbReference type="Proteomes" id="UP000323386">
    <property type="component" value="Unassembled WGS sequence"/>
</dbReference>
<protein>
    <submittedName>
        <fullName evidence="1">Uncharacterized protein</fullName>
    </submittedName>
</protein>
<name>A0A5C3EXJ2_9BASI</name>
<proteinExistence type="predicted"/>